<feature type="compositionally biased region" description="Low complexity" evidence="1">
    <location>
        <begin position="288"/>
        <end position="315"/>
    </location>
</feature>
<proteinExistence type="predicted"/>
<feature type="region of interest" description="Disordered" evidence="1">
    <location>
        <begin position="288"/>
        <end position="317"/>
    </location>
</feature>
<evidence type="ECO:0000256" key="1">
    <source>
        <dbReference type="SAM" id="MobiDB-lite"/>
    </source>
</evidence>
<reference evidence="3" key="1">
    <citation type="submission" date="2022-06" db="EMBL/GenBank/DDBJ databases">
        <title>Uncovering the hologenomic basis of an extraordinary plant invasion.</title>
        <authorList>
            <person name="Bieker V.C."/>
            <person name="Martin M.D."/>
            <person name="Gilbert T."/>
            <person name="Hodgins K."/>
            <person name="Battlay P."/>
            <person name="Petersen B."/>
            <person name="Wilson J."/>
        </authorList>
    </citation>
    <scope>NUCLEOTIDE SEQUENCE</scope>
    <source>
        <strain evidence="3">AA19_3_7</strain>
        <tissue evidence="3">Leaf</tissue>
    </source>
</reference>
<protein>
    <recommendedName>
        <fullName evidence="2">DUF3741 domain-containing protein</fullName>
    </recommendedName>
</protein>
<dbReference type="Pfam" id="PF14383">
    <property type="entry name" value="VARLMGL"/>
    <property type="match status" value="1"/>
</dbReference>
<dbReference type="PANTHER" id="PTHR37751">
    <property type="entry name" value="LOW PROTEIN: M-PHASE INDUCER PHOSPHATASE-LIKE PROTEIN"/>
    <property type="match status" value="1"/>
</dbReference>
<evidence type="ECO:0000313" key="4">
    <source>
        <dbReference type="Proteomes" id="UP001206925"/>
    </source>
</evidence>
<name>A0AAD5G486_AMBAR</name>
<dbReference type="InterPro" id="IPR032795">
    <property type="entry name" value="DUF3741-assoc"/>
</dbReference>
<comment type="caution">
    <text evidence="3">The sequence shown here is derived from an EMBL/GenBank/DDBJ whole genome shotgun (WGS) entry which is preliminary data.</text>
</comment>
<accession>A0AAD5G486</accession>
<sequence>MSAIFHLFDIHNHHLPFHQPSFISESSVKLPEEEPNIILKGVEAPRNSLEIEEQEHMVEQVASSSSKSSLKLKLKQETNFNMPTMREIQINTKRSRLMEDMSSECSSSSPSTKTPTLVARLMGLDLLPENSSPRGSLSSPRGSSSSSHATPINPLSKLSSHKYNARSLPTTPRVSTAQRTSTEADYHHRLSLQINKENKRRYDENTSEYAKQIAKQVRENISRRVGADITNKKEHRRDELLVVLKPNRPSTRRNLDEEVFGENIEPTSLSCAARIRLWEIKNSLNKANSNSLKSSPLSSSSEATKTPLLSSSTTRSPPPILIKEEVQVVKQEKPMKIHKCKKLASEKYDLRLKKMHQQEEPFVKKCNKKSTPLSNHLVKVNTTTKFISFKKDMASPSSQTTLPQKQVPLASITQLPSCQSWSYNTLNTHKLSTQYQVSTNGNGTNNTTTTTTTTTTESSVFDYFNYISIILSHTGILKSTPISISHCCFPAADCQVLEDIDGLIEGDMRNSIRMVGTTSFEEEAEELVAEMERDMVDTLVGEMAGMILALHVGVCLSELV</sequence>
<evidence type="ECO:0000313" key="3">
    <source>
        <dbReference type="EMBL" id="KAI7728125.1"/>
    </source>
</evidence>
<dbReference type="AlphaFoldDB" id="A0AAD5G486"/>
<gene>
    <name evidence="3" type="ORF">M8C21_028627</name>
</gene>
<keyword evidence="4" id="KW-1185">Reference proteome</keyword>
<dbReference type="EMBL" id="JAMZMK010011269">
    <property type="protein sequence ID" value="KAI7728125.1"/>
    <property type="molecule type" value="Genomic_DNA"/>
</dbReference>
<dbReference type="PANTHER" id="PTHR37751:SF5">
    <property type="entry name" value="DUF4378 DOMAIN-CONTAINING PROTEIN"/>
    <property type="match status" value="1"/>
</dbReference>
<feature type="compositionally biased region" description="Polar residues" evidence="1">
    <location>
        <begin position="165"/>
        <end position="181"/>
    </location>
</feature>
<feature type="compositionally biased region" description="Low complexity" evidence="1">
    <location>
        <begin position="131"/>
        <end position="147"/>
    </location>
</feature>
<organism evidence="3 4">
    <name type="scientific">Ambrosia artemisiifolia</name>
    <name type="common">Common ragweed</name>
    <dbReference type="NCBI Taxonomy" id="4212"/>
    <lineage>
        <taxon>Eukaryota</taxon>
        <taxon>Viridiplantae</taxon>
        <taxon>Streptophyta</taxon>
        <taxon>Embryophyta</taxon>
        <taxon>Tracheophyta</taxon>
        <taxon>Spermatophyta</taxon>
        <taxon>Magnoliopsida</taxon>
        <taxon>eudicotyledons</taxon>
        <taxon>Gunneridae</taxon>
        <taxon>Pentapetalae</taxon>
        <taxon>asterids</taxon>
        <taxon>campanulids</taxon>
        <taxon>Asterales</taxon>
        <taxon>Asteraceae</taxon>
        <taxon>Asteroideae</taxon>
        <taxon>Heliantheae alliance</taxon>
        <taxon>Heliantheae</taxon>
        <taxon>Ambrosia</taxon>
    </lineage>
</organism>
<evidence type="ECO:0000259" key="2">
    <source>
        <dbReference type="Pfam" id="PF14383"/>
    </source>
</evidence>
<feature type="region of interest" description="Disordered" evidence="1">
    <location>
        <begin position="127"/>
        <end position="185"/>
    </location>
</feature>
<dbReference type="Proteomes" id="UP001206925">
    <property type="component" value="Unassembled WGS sequence"/>
</dbReference>
<feature type="domain" description="DUF3741" evidence="2">
    <location>
        <begin position="102"/>
        <end position="132"/>
    </location>
</feature>